<accession>A0A2H4P7X9</accession>
<name>A0A2H4P7X9_9CAUD</name>
<sequence>MGLVFKRAPRKAGIWLSVSKAGYHIPFAQGLCFDVFHVERTEQRFQAWSKQGWPYEPKDEIPCYMVKTSNLIKQ</sequence>
<gene>
    <name evidence="1" type="ORF">CNR37_00086</name>
</gene>
<proteinExistence type="predicted"/>
<evidence type="ECO:0000313" key="1">
    <source>
        <dbReference type="EMBL" id="ATW58293.1"/>
    </source>
</evidence>
<reference evidence="1 2" key="1">
    <citation type="submission" date="2017-09" db="EMBL/GenBank/DDBJ databases">
        <authorList>
            <person name="Ehlers B."/>
            <person name="Leendertz F.H."/>
        </authorList>
    </citation>
    <scope>NUCLEOTIDE SEQUENCE [LARGE SCALE GENOMIC DNA]</scope>
</reference>
<protein>
    <submittedName>
        <fullName evidence="1">Uncharacterized protein</fullName>
    </submittedName>
</protein>
<dbReference type="Proteomes" id="UP000241096">
    <property type="component" value="Segment"/>
</dbReference>
<organism evidence="1 2">
    <name type="scientific">Pseudomonas phage ventosus</name>
    <dbReference type="NCBI Taxonomy" id="2048980"/>
    <lineage>
        <taxon>Viruses</taxon>
        <taxon>Duplodnaviria</taxon>
        <taxon>Heunggongvirae</taxon>
        <taxon>Uroviricota</taxon>
        <taxon>Caudoviricetes</taxon>
        <taxon>Vandenendeviridae</taxon>
        <taxon>Gorskivirinae</taxon>
        <taxon>Ventosusvirus</taxon>
        <taxon>Ventosusvirus ventosus</taxon>
    </lineage>
</organism>
<dbReference type="EMBL" id="MG018930">
    <property type="protein sequence ID" value="ATW58293.1"/>
    <property type="molecule type" value="Genomic_DNA"/>
</dbReference>
<evidence type="ECO:0000313" key="2">
    <source>
        <dbReference type="Proteomes" id="UP000241096"/>
    </source>
</evidence>
<keyword evidence="2" id="KW-1185">Reference proteome</keyword>